<gene>
    <name evidence="1" type="ORF">J3U87_06485</name>
</gene>
<dbReference type="RefSeq" id="WP_237382213.1">
    <property type="nucleotide sequence ID" value="NZ_CP071793.1"/>
</dbReference>
<evidence type="ECO:0000313" key="1">
    <source>
        <dbReference type="EMBL" id="QTD52104.1"/>
    </source>
</evidence>
<dbReference type="AlphaFoldDB" id="A0A8A4TSH3"/>
<dbReference type="KEGG" id="scor:J3U87_06485"/>
<organism evidence="1 2">
    <name type="scientific">Sulfidibacter corallicola</name>
    <dbReference type="NCBI Taxonomy" id="2818388"/>
    <lineage>
        <taxon>Bacteria</taxon>
        <taxon>Pseudomonadati</taxon>
        <taxon>Acidobacteriota</taxon>
        <taxon>Holophagae</taxon>
        <taxon>Acanthopleuribacterales</taxon>
        <taxon>Acanthopleuribacteraceae</taxon>
        <taxon>Sulfidibacter</taxon>
    </lineage>
</organism>
<dbReference type="InterPro" id="IPR032710">
    <property type="entry name" value="NTF2-like_dom_sf"/>
</dbReference>
<evidence type="ECO:0000313" key="2">
    <source>
        <dbReference type="Proteomes" id="UP000663929"/>
    </source>
</evidence>
<keyword evidence="2" id="KW-1185">Reference proteome</keyword>
<sequence length="157" mass="17853">MSGLSEFFQARQKQSLLVLMLLLAGIAWVSSRTDPLSPEGQIEKAITEMVEGAEKKSVSPFKEHLSEDIRDDSGRGKKDMLNILRGIYLRHQKIHLQILSLDFAGSTNPHIMNVQLELLMSETNLPTDRGRFSLTFRDENGTWRLTEAVWNDGYGYE</sequence>
<name>A0A8A4TSH3_SULCO</name>
<dbReference type="SUPFAM" id="SSF54427">
    <property type="entry name" value="NTF2-like"/>
    <property type="match status" value="1"/>
</dbReference>
<dbReference type="Proteomes" id="UP000663929">
    <property type="component" value="Chromosome"/>
</dbReference>
<proteinExistence type="predicted"/>
<reference evidence="1" key="1">
    <citation type="submission" date="2021-03" db="EMBL/GenBank/DDBJ databases">
        <title>Acanthopleuribacteraceae sp. M133.</title>
        <authorList>
            <person name="Wang G."/>
        </authorList>
    </citation>
    <scope>NUCLEOTIDE SEQUENCE</scope>
    <source>
        <strain evidence="1">M133</strain>
    </source>
</reference>
<accession>A0A8A4TSH3</accession>
<dbReference type="EMBL" id="CP071793">
    <property type="protein sequence ID" value="QTD52104.1"/>
    <property type="molecule type" value="Genomic_DNA"/>
</dbReference>
<protein>
    <submittedName>
        <fullName evidence="1">Uncharacterized protein</fullName>
    </submittedName>
</protein>